<organism evidence="2">
    <name type="scientific">Raoultella planticola</name>
    <name type="common">Klebsiella planticola</name>
    <dbReference type="NCBI Taxonomy" id="575"/>
    <lineage>
        <taxon>Bacteria</taxon>
        <taxon>Pseudomonadati</taxon>
        <taxon>Pseudomonadota</taxon>
        <taxon>Gammaproteobacteria</taxon>
        <taxon>Enterobacterales</taxon>
        <taxon>Enterobacteriaceae</taxon>
        <taxon>Klebsiella/Raoultella group</taxon>
        <taxon>Raoultella</taxon>
    </lineage>
</organism>
<feature type="transmembrane region" description="Helical" evidence="1">
    <location>
        <begin position="146"/>
        <end position="172"/>
    </location>
</feature>
<dbReference type="EMBL" id="CP104937">
    <property type="protein sequence ID" value="UYA92900.1"/>
    <property type="molecule type" value="Genomic_DNA"/>
</dbReference>
<evidence type="ECO:0000313" key="2">
    <source>
        <dbReference type="EMBL" id="UYA92900.1"/>
    </source>
</evidence>
<name>A0A9Q9SZP8_RAOPL</name>
<keyword evidence="2" id="KW-0614">Plasmid</keyword>
<proteinExistence type="predicted"/>
<keyword evidence="1" id="KW-0812">Transmembrane</keyword>
<keyword evidence="1" id="KW-1133">Transmembrane helix</keyword>
<protein>
    <submittedName>
        <fullName evidence="2">TraK protein</fullName>
    </submittedName>
</protein>
<geneLocation type="plasmid" evidence="2">
    <name>pRP_Surv085-KPC2</name>
</geneLocation>
<reference evidence="2" key="1">
    <citation type="submission" date="2022-09" db="EMBL/GenBank/DDBJ databases">
        <title>Emergence of IncN[pMLST15] plasmids harboring a novel non-Tn4401-elements driving KPC-2 carbapenem-resistance.</title>
        <authorList>
            <person name="Yao Y."/>
            <person name="Falgenhauer L."/>
            <person name="Falgenhauer J."/>
            <person name="Imirzalioglu C."/>
            <person name="Chakraborty T."/>
        </authorList>
    </citation>
    <scope>NUCLEOTIDE SEQUENCE</scope>
    <source>
        <strain evidence="2">Survcare085</strain>
        <plasmid evidence="2">pRP_Surv085-KPC2</plasmid>
    </source>
</reference>
<sequence length="178" mass="19895">MPIITAKVSDELLAYIDLVSGGNRSDYLRRCIEAGPGDRESGLKIVADRLSDVNRKLDYLFDRASDADFGPLRDELKAITETLSGVKFPPAGQMMLHESLAIETLILLRSIAEPGKTKAAKAEVERNGYKVWEPKRSAEMDDRERGLAFLFAITLPPVMVWFLVAKFTYGLIHPRLNT</sequence>
<gene>
    <name evidence="2" type="ORF">KKU17_p00015</name>
</gene>
<dbReference type="AlphaFoldDB" id="A0A9Q9SZP8"/>
<dbReference type="RefSeq" id="WP_263423940.1">
    <property type="nucleotide sequence ID" value="NZ_CP104937.1"/>
</dbReference>
<accession>A0A9Q9SZP8</accession>
<keyword evidence="1" id="KW-0472">Membrane</keyword>
<evidence type="ECO:0000256" key="1">
    <source>
        <dbReference type="SAM" id="Phobius"/>
    </source>
</evidence>